<feature type="region of interest" description="Disordered" evidence="1">
    <location>
        <begin position="76"/>
        <end position="103"/>
    </location>
</feature>
<comment type="caution">
    <text evidence="2">The sequence shown here is derived from an EMBL/GenBank/DDBJ whole genome shotgun (WGS) entry which is preliminary data.</text>
</comment>
<dbReference type="EMBL" id="RCNR01000066">
    <property type="protein sequence ID" value="MUH38088.1"/>
    <property type="molecule type" value="Genomic_DNA"/>
</dbReference>
<evidence type="ECO:0000313" key="3">
    <source>
        <dbReference type="Proteomes" id="UP000540519"/>
    </source>
</evidence>
<dbReference type="Proteomes" id="UP000540519">
    <property type="component" value="Unassembled WGS sequence"/>
</dbReference>
<evidence type="ECO:0000313" key="2">
    <source>
        <dbReference type="EMBL" id="MUH38088.1"/>
    </source>
</evidence>
<organism evidence="2 3">
    <name type="scientific">Zobellia amurskyensis</name>
    <dbReference type="NCBI Taxonomy" id="248905"/>
    <lineage>
        <taxon>Bacteria</taxon>
        <taxon>Pseudomonadati</taxon>
        <taxon>Bacteroidota</taxon>
        <taxon>Flavobacteriia</taxon>
        <taxon>Flavobacteriales</taxon>
        <taxon>Flavobacteriaceae</taxon>
        <taxon>Zobellia</taxon>
    </lineage>
</organism>
<keyword evidence="3" id="KW-1185">Reference proteome</keyword>
<reference evidence="2 3" key="1">
    <citation type="journal article" date="2019" name="Mar. Drugs">
        <title>Comparative Genomics and CAZyme Genome Repertoires of Marine Zobellia amurskyensis KMM 3526(T) and Zobellia laminariae KMM 3676(T).</title>
        <authorList>
            <person name="Chernysheva N."/>
            <person name="Bystritskaya E."/>
            <person name="Stenkova A."/>
            <person name="Golovkin I."/>
            <person name="Nedashkovskaya O."/>
            <person name="Isaeva M."/>
        </authorList>
    </citation>
    <scope>NUCLEOTIDE SEQUENCE [LARGE SCALE GENOMIC DNA]</scope>
    <source>
        <strain evidence="2 3">KMM 3526</strain>
    </source>
</reference>
<gene>
    <name evidence="2" type="ORF">D9O36_19720</name>
</gene>
<accession>A0A7X3D432</accession>
<name>A0A7X3D432_9FLAO</name>
<sequence length="103" mass="11254">MFIFSFTCIQSQQNEDSSSANMVTYNASGGDALSNSGSVAYSLGGVFYTVIESPHILVCEGVQQAEMLVEEEILEEEEEVVVEEEIPAEEIDPIAEEEVSEPE</sequence>
<protein>
    <submittedName>
        <fullName evidence="2">Uncharacterized protein</fullName>
    </submittedName>
</protein>
<feature type="non-terminal residue" evidence="2">
    <location>
        <position position="103"/>
    </location>
</feature>
<proteinExistence type="predicted"/>
<evidence type="ECO:0000256" key="1">
    <source>
        <dbReference type="SAM" id="MobiDB-lite"/>
    </source>
</evidence>
<dbReference type="AlphaFoldDB" id="A0A7X3D432"/>